<evidence type="ECO:0000313" key="12">
    <source>
        <dbReference type="Proteomes" id="UP000016935"/>
    </source>
</evidence>
<dbReference type="RefSeq" id="XP_008030342.1">
    <property type="nucleotide sequence ID" value="XM_008032151.1"/>
</dbReference>
<dbReference type="Proteomes" id="UP000016935">
    <property type="component" value="Unassembled WGS sequence"/>
</dbReference>
<keyword evidence="3" id="KW-1003">Cell membrane</keyword>
<dbReference type="GO" id="GO:0005886">
    <property type="term" value="C:plasma membrane"/>
    <property type="evidence" value="ECO:0007669"/>
    <property type="project" value="UniProtKB-SubCell"/>
</dbReference>
<evidence type="ECO:0000256" key="4">
    <source>
        <dbReference type="ARBA" id="ARBA00022692"/>
    </source>
</evidence>
<dbReference type="InterPro" id="IPR020846">
    <property type="entry name" value="MFS_dom"/>
</dbReference>
<name>R0JWX5_EXST2</name>
<dbReference type="Gene3D" id="1.20.1250.20">
    <property type="entry name" value="MFS general substrate transporter like domains"/>
    <property type="match status" value="1"/>
</dbReference>
<dbReference type="FunFam" id="1.20.1250.20:FF:000266">
    <property type="entry name" value="MFS multidrug transporter, putative"/>
    <property type="match status" value="1"/>
</dbReference>
<keyword evidence="4 9" id="KW-0812">Transmembrane</keyword>
<feature type="transmembrane region" description="Helical" evidence="9">
    <location>
        <begin position="221"/>
        <end position="244"/>
    </location>
</feature>
<dbReference type="PANTHER" id="PTHR23502:SF186">
    <property type="entry name" value="MAJOR FACILITATOR SUPERFAMILY (MFS) PROFILE DOMAIN-CONTAINING PROTEIN"/>
    <property type="match status" value="1"/>
</dbReference>
<dbReference type="EMBL" id="KB908855">
    <property type="protein sequence ID" value="EOA81994.1"/>
    <property type="molecule type" value="Genomic_DNA"/>
</dbReference>
<feature type="compositionally biased region" description="Basic and acidic residues" evidence="8">
    <location>
        <begin position="584"/>
        <end position="610"/>
    </location>
</feature>
<evidence type="ECO:0000256" key="3">
    <source>
        <dbReference type="ARBA" id="ARBA00022475"/>
    </source>
</evidence>
<dbReference type="AlphaFoldDB" id="R0JWX5"/>
<feature type="region of interest" description="Disordered" evidence="8">
    <location>
        <begin position="546"/>
        <end position="660"/>
    </location>
</feature>
<feature type="transmembrane region" description="Helical" evidence="9">
    <location>
        <begin position="319"/>
        <end position="346"/>
    </location>
</feature>
<dbReference type="SUPFAM" id="SSF103473">
    <property type="entry name" value="MFS general substrate transporter"/>
    <property type="match status" value="1"/>
</dbReference>
<comment type="similarity">
    <text evidence="7">Belongs to the major facilitator superfamily. DHA1 family. Polyamines/proton antiporter (TC 2.A.1.2.16) subfamily.</text>
</comment>
<proteinExistence type="inferred from homology"/>
<dbReference type="InterPro" id="IPR036259">
    <property type="entry name" value="MFS_trans_sf"/>
</dbReference>
<dbReference type="GeneID" id="19406329"/>
<evidence type="ECO:0000256" key="1">
    <source>
        <dbReference type="ARBA" id="ARBA00004651"/>
    </source>
</evidence>
<feature type="domain" description="Major facilitator superfamily (MFS) profile" evidence="10">
    <location>
        <begin position="96"/>
        <end position="525"/>
    </location>
</feature>
<reference evidence="11 12" key="1">
    <citation type="journal article" date="2012" name="PLoS Pathog.">
        <title>Diverse lifestyles and strategies of plant pathogenesis encoded in the genomes of eighteen Dothideomycetes fungi.</title>
        <authorList>
            <person name="Ohm R.A."/>
            <person name="Feau N."/>
            <person name="Henrissat B."/>
            <person name="Schoch C.L."/>
            <person name="Horwitz B.A."/>
            <person name="Barry K.W."/>
            <person name="Condon B.J."/>
            <person name="Copeland A.C."/>
            <person name="Dhillon B."/>
            <person name="Glaser F."/>
            <person name="Hesse C.N."/>
            <person name="Kosti I."/>
            <person name="LaButti K."/>
            <person name="Lindquist E.A."/>
            <person name="Lucas S."/>
            <person name="Salamov A.A."/>
            <person name="Bradshaw R.E."/>
            <person name="Ciuffetti L."/>
            <person name="Hamelin R.C."/>
            <person name="Kema G.H.J."/>
            <person name="Lawrence C."/>
            <person name="Scott J.A."/>
            <person name="Spatafora J.W."/>
            <person name="Turgeon B.G."/>
            <person name="de Wit P.J.G.M."/>
            <person name="Zhong S."/>
            <person name="Goodwin S.B."/>
            <person name="Grigoriev I.V."/>
        </authorList>
    </citation>
    <scope>NUCLEOTIDE SEQUENCE [LARGE SCALE GENOMIC DNA]</scope>
    <source>
        <strain evidence="12">28A</strain>
    </source>
</reference>
<dbReference type="HOGENOM" id="CLU_008455_11_6_1"/>
<feature type="transmembrane region" description="Helical" evidence="9">
    <location>
        <begin position="162"/>
        <end position="181"/>
    </location>
</feature>
<sequence>MEKDREVAPGSTANASNDAPTNNIPADAINTNLDLESGKESISHWQMLVDQGVLTRQIINYDYEGSGTDEDPYVVEWIDNDPRNPMTWTKKKKWIITLTVANAVLVVSFCSSAFSGGIAHIMQEFHVSQEIVTLGLSLFVLGFALGPLLWAPFSELYGRQVVFLGTYLAFAAFNGGVAGAPNITGLLILRFLAAAFGSSPLTNAGGVIADMFPAHERGIAMSIFSAAPFMGPVIGPVIGGFLGMTEGWRWVNGLMAMWAGALFFVTILIVPETYSPVLLRKRAEKLSKLTGKVYRSRIDIHSGKVSLKEAFATGLKRPWILLFCEPIVLLLSIYHAIIYGILYMLFGAFPIVYRQGRGWNEGVSGLPFIAVAIGVVFAMIYVIFIDNKTYQKKVQASGRGYAAPEDRLPMCIIGGIALPTGLFWFAWTNYPSVSWVASVVGAIPFGFGMVLIFLSLMNYLIDSYTIFAASVLAGNGVIRSIFGAAFPLFTKQMYSNLGIHWASSVPGFLALLCLPLPFLFYKYGTAIREKCKYAAEADAFMQRLRAQQGAKEARQRGSSPEANSPNTSRANTLTPQEPAEEEQEQTHADTSEPRFQEMKAEKESDSDGLKRVATGRSSRSRRTVRDVEFEPNPFDIDRVNTRESFANRPRSNSRASSRRR</sequence>
<dbReference type="InterPro" id="IPR011701">
    <property type="entry name" value="MFS"/>
</dbReference>
<dbReference type="OrthoDB" id="446368at2759"/>
<dbReference type="CDD" id="cd17323">
    <property type="entry name" value="MFS_Tpo1_MDR_like"/>
    <property type="match status" value="1"/>
</dbReference>
<feature type="transmembrane region" description="Helical" evidence="9">
    <location>
        <begin position="256"/>
        <end position="279"/>
    </location>
</feature>
<evidence type="ECO:0000256" key="9">
    <source>
        <dbReference type="SAM" id="Phobius"/>
    </source>
</evidence>
<keyword evidence="5 9" id="KW-1133">Transmembrane helix</keyword>
<dbReference type="Pfam" id="PF07690">
    <property type="entry name" value="MFS_1"/>
    <property type="match status" value="1"/>
</dbReference>
<keyword evidence="12" id="KW-1185">Reference proteome</keyword>
<comment type="subcellular location">
    <subcellularLocation>
        <location evidence="1">Cell membrane</location>
        <topology evidence="1">Multi-pass membrane protein</topology>
    </subcellularLocation>
</comment>
<accession>R0JWX5</accession>
<feature type="transmembrane region" description="Helical" evidence="9">
    <location>
        <begin position="466"/>
        <end position="489"/>
    </location>
</feature>
<feature type="compositionally biased region" description="Low complexity" evidence="8">
    <location>
        <begin position="646"/>
        <end position="660"/>
    </location>
</feature>
<feature type="transmembrane region" description="Helical" evidence="9">
    <location>
        <begin position="433"/>
        <end position="454"/>
    </location>
</feature>
<evidence type="ECO:0000256" key="5">
    <source>
        <dbReference type="ARBA" id="ARBA00022989"/>
    </source>
</evidence>
<reference evidence="11 12" key="2">
    <citation type="journal article" date="2013" name="PLoS Genet.">
        <title>Comparative genome structure, secondary metabolite, and effector coding capacity across Cochliobolus pathogens.</title>
        <authorList>
            <person name="Condon B.J."/>
            <person name="Leng Y."/>
            <person name="Wu D."/>
            <person name="Bushley K.E."/>
            <person name="Ohm R.A."/>
            <person name="Otillar R."/>
            <person name="Martin J."/>
            <person name="Schackwitz W."/>
            <person name="Grimwood J."/>
            <person name="MohdZainudin N."/>
            <person name="Xue C."/>
            <person name="Wang R."/>
            <person name="Manning V.A."/>
            <person name="Dhillon B."/>
            <person name="Tu Z.J."/>
            <person name="Steffenson B.J."/>
            <person name="Salamov A."/>
            <person name="Sun H."/>
            <person name="Lowry S."/>
            <person name="LaButti K."/>
            <person name="Han J."/>
            <person name="Copeland A."/>
            <person name="Lindquist E."/>
            <person name="Barry K."/>
            <person name="Schmutz J."/>
            <person name="Baker S.E."/>
            <person name="Ciuffetti L.M."/>
            <person name="Grigoriev I.V."/>
            <person name="Zhong S."/>
            <person name="Turgeon B.G."/>
        </authorList>
    </citation>
    <scope>NUCLEOTIDE SEQUENCE [LARGE SCALE GENOMIC DNA]</scope>
    <source>
        <strain evidence="12">28A</strain>
    </source>
</reference>
<dbReference type="STRING" id="671987.R0JWX5"/>
<feature type="transmembrane region" description="Helical" evidence="9">
    <location>
        <begin position="131"/>
        <end position="150"/>
    </location>
</feature>
<keyword evidence="6 9" id="KW-0472">Membrane</keyword>
<evidence type="ECO:0000256" key="7">
    <source>
        <dbReference type="ARBA" id="ARBA00038459"/>
    </source>
</evidence>
<dbReference type="eggNOG" id="KOG0255">
    <property type="taxonomic scope" value="Eukaryota"/>
</dbReference>
<feature type="transmembrane region" description="Helical" evidence="9">
    <location>
        <begin position="187"/>
        <end position="209"/>
    </location>
</feature>
<evidence type="ECO:0000256" key="2">
    <source>
        <dbReference type="ARBA" id="ARBA00022448"/>
    </source>
</evidence>
<feature type="region of interest" description="Disordered" evidence="8">
    <location>
        <begin position="1"/>
        <end position="25"/>
    </location>
</feature>
<protein>
    <recommendedName>
        <fullName evidence="10">Major facilitator superfamily (MFS) profile domain-containing protein</fullName>
    </recommendedName>
</protein>
<dbReference type="PANTHER" id="PTHR23502">
    <property type="entry name" value="MAJOR FACILITATOR SUPERFAMILY"/>
    <property type="match status" value="1"/>
</dbReference>
<dbReference type="GO" id="GO:0022857">
    <property type="term" value="F:transmembrane transporter activity"/>
    <property type="evidence" value="ECO:0007669"/>
    <property type="project" value="InterPro"/>
</dbReference>
<feature type="transmembrane region" description="Helical" evidence="9">
    <location>
        <begin position="408"/>
        <end position="427"/>
    </location>
</feature>
<feature type="transmembrane region" description="Helical" evidence="9">
    <location>
        <begin position="94"/>
        <end position="119"/>
    </location>
</feature>
<evidence type="ECO:0000256" key="8">
    <source>
        <dbReference type="SAM" id="MobiDB-lite"/>
    </source>
</evidence>
<gene>
    <name evidence="11" type="ORF">SETTUDRAFT_97840</name>
</gene>
<feature type="compositionally biased region" description="Polar residues" evidence="8">
    <location>
        <begin position="11"/>
        <end position="25"/>
    </location>
</feature>
<evidence type="ECO:0000259" key="10">
    <source>
        <dbReference type="PROSITE" id="PS50850"/>
    </source>
</evidence>
<evidence type="ECO:0000256" key="6">
    <source>
        <dbReference type="ARBA" id="ARBA00023136"/>
    </source>
</evidence>
<feature type="transmembrane region" description="Helical" evidence="9">
    <location>
        <begin position="366"/>
        <end position="387"/>
    </location>
</feature>
<feature type="compositionally biased region" description="Polar residues" evidence="8">
    <location>
        <begin position="556"/>
        <end position="574"/>
    </location>
</feature>
<keyword evidence="2" id="KW-0813">Transport</keyword>
<dbReference type="PROSITE" id="PS50850">
    <property type="entry name" value="MFS"/>
    <property type="match status" value="1"/>
</dbReference>
<evidence type="ECO:0000313" key="11">
    <source>
        <dbReference type="EMBL" id="EOA81994.1"/>
    </source>
</evidence>
<organism evidence="11 12">
    <name type="scientific">Exserohilum turcicum (strain 28A)</name>
    <name type="common">Northern leaf blight fungus</name>
    <name type="synonym">Setosphaeria turcica</name>
    <dbReference type="NCBI Taxonomy" id="671987"/>
    <lineage>
        <taxon>Eukaryota</taxon>
        <taxon>Fungi</taxon>
        <taxon>Dikarya</taxon>
        <taxon>Ascomycota</taxon>
        <taxon>Pezizomycotina</taxon>
        <taxon>Dothideomycetes</taxon>
        <taxon>Pleosporomycetidae</taxon>
        <taxon>Pleosporales</taxon>
        <taxon>Pleosporineae</taxon>
        <taxon>Pleosporaceae</taxon>
        <taxon>Exserohilum</taxon>
    </lineage>
</organism>
<feature type="transmembrane region" description="Helical" evidence="9">
    <location>
        <begin position="501"/>
        <end position="521"/>
    </location>
</feature>